<dbReference type="InterPro" id="IPR000276">
    <property type="entry name" value="GPCR_Rhodpsn"/>
</dbReference>
<dbReference type="PROSITE" id="PS00237">
    <property type="entry name" value="G_PROTEIN_RECEP_F1_1"/>
    <property type="match status" value="1"/>
</dbReference>
<protein>
    <recommendedName>
        <fullName evidence="11">G-protein coupled receptors family 1 profile domain-containing protein</fullName>
    </recommendedName>
</protein>
<feature type="transmembrane region" description="Helical" evidence="10">
    <location>
        <begin position="207"/>
        <end position="232"/>
    </location>
</feature>
<evidence type="ECO:0000256" key="10">
    <source>
        <dbReference type="SAM" id="Phobius"/>
    </source>
</evidence>
<accession>A0A914B4W8</accession>
<keyword evidence="5 9" id="KW-0297">G-protein coupled receptor</keyword>
<dbReference type="GO" id="GO:0004983">
    <property type="term" value="F:neuropeptide Y receptor activity"/>
    <property type="evidence" value="ECO:0007669"/>
    <property type="project" value="InterPro"/>
</dbReference>
<dbReference type="GO" id="GO:0005886">
    <property type="term" value="C:plasma membrane"/>
    <property type="evidence" value="ECO:0007669"/>
    <property type="project" value="TreeGrafter"/>
</dbReference>
<evidence type="ECO:0000259" key="11">
    <source>
        <dbReference type="PROSITE" id="PS50262"/>
    </source>
</evidence>
<evidence type="ECO:0000256" key="8">
    <source>
        <dbReference type="ARBA" id="ARBA00023224"/>
    </source>
</evidence>
<name>A0A914B4W8_PATMI</name>
<dbReference type="PANTHER" id="PTHR24235:SF29">
    <property type="entry name" value="GH23382P"/>
    <property type="match status" value="1"/>
</dbReference>
<dbReference type="PANTHER" id="PTHR24235">
    <property type="entry name" value="NEUROPEPTIDE Y RECEPTOR"/>
    <property type="match status" value="1"/>
</dbReference>
<dbReference type="OrthoDB" id="5953793at2759"/>
<dbReference type="SUPFAM" id="SSF81321">
    <property type="entry name" value="Family A G protein-coupled receptor-like"/>
    <property type="match status" value="1"/>
</dbReference>
<dbReference type="PRINTS" id="PR00237">
    <property type="entry name" value="GPCRRHODOPSN"/>
</dbReference>
<feature type="transmembrane region" description="Helical" evidence="10">
    <location>
        <begin position="52"/>
        <end position="74"/>
    </location>
</feature>
<dbReference type="Proteomes" id="UP000887568">
    <property type="component" value="Unplaced"/>
</dbReference>
<evidence type="ECO:0000313" key="13">
    <source>
        <dbReference type="Proteomes" id="UP000887568"/>
    </source>
</evidence>
<dbReference type="Gene3D" id="1.20.1070.10">
    <property type="entry name" value="Rhodopsin 7-helix transmembrane proteins"/>
    <property type="match status" value="1"/>
</dbReference>
<dbReference type="PRINTS" id="PR01012">
    <property type="entry name" value="NRPEPTIDEYR"/>
</dbReference>
<dbReference type="GO" id="GO:0043005">
    <property type="term" value="C:neuron projection"/>
    <property type="evidence" value="ECO:0007669"/>
    <property type="project" value="TreeGrafter"/>
</dbReference>
<evidence type="ECO:0000256" key="7">
    <source>
        <dbReference type="ARBA" id="ARBA00023170"/>
    </source>
</evidence>
<sequence length="353" mass="39789">MGTPFKDLAKLFDNKINNTNFSGDSINATAAPANRPGFEFQKVPAGTVAAFIPLYTSVVILSLLGNALVCLAVVRNKRMRSVTNFFLANQALSDIVMTILNIPFTAYHQMVLDWPFGDLMCHLAEYMGMMSVYVSTFTLTAIALDRHRYIMYPHRPRIAKRTALGVASFVWALALLLSIPYALFRQTEIRNGATLCLISVASNDLWFWKYVALVTFFIQLLIPLAVISAAYLRIYLKLRARGNVGSVMAQHQRANNKAKQRTTLKLVLFVAVFAVCWCPLNLYVFVTNFNQKLKSSVLYLCLHWFAMCSVCINPVAFAFLNKNFRSGLKATLRCARVNDRAKHSRNHTSETFQ</sequence>
<evidence type="ECO:0000256" key="5">
    <source>
        <dbReference type="ARBA" id="ARBA00023040"/>
    </source>
</evidence>
<feature type="transmembrane region" description="Helical" evidence="10">
    <location>
        <begin position="297"/>
        <end position="320"/>
    </location>
</feature>
<feature type="transmembrane region" description="Helical" evidence="10">
    <location>
        <begin position="126"/>
        <end position="144"/>
    </location>
</feature>
<dbReference type="InterPro" id="IPR000611">
    <property type="entry name" value="NPY_rcpt"/>
</dbReference>
<evidence type="ECO:0000256" key="9">
    <source>
        <dbReference type="RuleBase" id="RU000688"/>
    </source>
</evidence>
<dbReference type="PROSITE" id="PS50262">
    <property type="entry name" value="G_PROTEIN_RECEP_F1_2"/>
    <property type="match status" value="1"/>
</dbReference>
<feature type="domain" description="G-protein coupled receptors family 1 profile" evidence="11">
    <location>
        <begin position="65"/>
        <end position="317"/>
    </location>
</feature>
<evidence type="ECO:0000256" key="1">
    <source>
        <dbReference type="ARBA" id="ARBA00004141"/>
    </source>
</evidence>
<dbReference type="InterPro" id="IPR017452">
    <property type="entry name" value="GPCR_Rhodpsn_7TM"/>
</dbReference>
<organism evidence="12 13">
    <name type="scientific">Patiria miniata</name>
    <name type="common">Bat star</name>
    <name type="synonym">Asterina miniata</name>
    <dbReference type="NCBI Taxonomy" id="46514"/>
    <lineage>
        <taxon>Eukaryota</taxon>
        <taxon>Metazoa</taxon>
        <taxon>Echinodermata</taxon>
        <taxon>Eleutherozoa</taxon>
        <taxon>Asterozoa</taxon>
        <taxon>Asteroidea</taxon>
        <taxon>Valvatacea</taxon>
        <taxon>Valvatida</taxon>
        <taxon>Asterinidae</taxon>
        <taxon>Patiria</taxon>
    </lineage>
</organism>
<keyword evidence="4 10" id="KW-1133">Transmembrane helix</keyword>
<comment type="subcellular location">
    <subcellularLocation>
        <location evidence="1">Membrane</location>
        <topology evidence="1">Multi-pass membrane protein</topology>
    </subcellularLocation>
</comment>
<keyword evidence="6 10" id="KW-0472">Membrane</keyword>
<evidence type="ECO:0000256" key="3">
    <source>
        <dbReference type="ARBA" id="ARBA00022692"/>
    </source>
</evidence>
<keyword evidence="13" id="KW-1185">Reference proteome</keyword>
<dbReference type="AlphaFoldDB" id="A0A914B4W8"/>
<dbReference type="GeneID" id="119740005"/>
<proteinExistence type="inferred from homology"/>
<dbReference type="EnsemblMetazoa" id="XM_038194994.1">
    <property type="protein sequence ID" value="XP_038050922.1"/>
    <property type="gene ID" value="LOC119724074"/>
</dbReference>
<feature type="transmembrane region" description="Helical" evidence="10">
    <location>
        <begin position="86"/>
        <end position="106"/>
    </location>
</feature>
<evidence type="ECO:0000256" key="2">
    <source>
        <dbReference type="ARBA" id="ARBA00010663"/>
    </source>
</evidence>
<dbReference type="Pfam" id="PF00001">
    <property type="entry name" value="7tm_1"/>
    <property type="match status" value="1"/>
</dbReference>
<dbReference type="OMA" id="HTWFPLQ"/>
<evidence type="ECO:0000256" key="4">
    <source>
        <dbReference type="ARBA" id="ARBA00022989"/>
    </source>
</evidence>
<comment type="similarity">
    <text evidence="2 9">Belongs to the G-protein coupled receptor 1 family.</text>
</comment>
<dbReference type="GO" id="GO:0042923">
    <property type="term" value="F:neuropeptide binding"/>
    <property type="evidence" value="ECO:0007669"/>
    <property type="project" value="TreeGrafter"/>
</dbReference>
<keyword evidence="3 9" id="KW-0812">Transmembrane</keyword>
<dbReference type="RefSeq" id="XP_038050922.1">
    <property type="nucleotide sequence ID" value="XM_038194994.1"/>
</dbReference>
<keyword evidence="8 9" id="KW-0807">Transducer</keyword>
<evidence type="ECO:0000256" key="6">
    <source>
        <dbReference type="ARBA" id="ARBA00023136"/>
    </source>
</evidence>
<dbReference type="GeneID" id="119724074"/>
<reference evidence="12" key="1">
    <citation type="submission" date="2022-11" db="UniProtKB">
        <authorList>
            <consortium name="EnsemblMetazoa"/>
        </authorList>
    </citation>
    <scope>IDENTIFICATION</scope>
</reference>
<feature type="transmembrane region" description="Helical" evidence="10">
    <location>
        <begin position="266"/>
        <end position="285"/>
    </location>
</feature>
<dbReference type="EnsemblMetazoa" id="XM_038215190.1">
    <property type="protein sequence ID" value="XP_038071118.1"/>
    <property type="gene ID" value="LOC119740005"/>
</dbReference>
<feature type="transmembrane region" description="Helical" evidence="10">
    <location>
        <begin position="164"/>
        <end position="184"/>
    </location>
</feature>
<keyword evidence="7 9" id="KW-0675">Receptor</keyword>
<dbReference type="RefSeq" id="XP_038071118.1">
    <property type="nucleotide sequence ID" value="XM_038215190.1"/>
</dbReference>
<evidence type="ECO:0000313" key="12">
    <source>
        <dbReference type="EnsemblMetazoa" id="XP_038071118.1"/>
    </source>
</evidence>
<dbReference type="SMART" id="SM01381">
    <property type="entry name" value="7TM_GPCR_Srsx"/>
    <property type="match status" value="1"/>
</dbReference>